<evidence type="ECO:0000313" key="2">
    <source>
        <dbReference type="Proteomes" id="UP000007800"/>
    </source>
</evidence>
<dbReference type="Proteomes" id="UP000007800">
    <property type="component" value="Unassembled WGS sequence"/>
</dbReference>
<dbReference type="InParanoid" id="C5M0R0"/>
<dbReference type="EMBL" id="GG687161">
    <property type="protein sequence ID" value="EEQ97418.1"/>
    <property type="molecule type" value="Genomic_DNA"/>
</dbReference>
<dbReference type="GeneID" id="9054974"/>
<proteinExistence type="predicted"/>
<reference evidence="1 2" key="1">
    <citation type="submission" date="2008-07" db="EMBL/GenBank/DDBJ databases">
        <authorList>
            <person name="El-Sayed N."/>
            <person name="Caler E."/>
            <person name="Inman J."/>
            <person name="Amedeo P."/>
            <person name="Hass B."/>
            <person name="Wortman J."/>
        </authorList>
    </citation>
    <scope>NUCLEOTIDE SEQUENCE [LARGE SCALE GENOMIC DNA]</scope>
    <source>
        <strain evidence="2">ATCC 50983 / TXsc</strain>
    </source>
</reference>
<gene>
    <name evidence="1" type="ORF">Pmar_PMAR029141</name>
</gene>
<dbReference type="OrthoDB" id="10252009at2759"/>
<organism evidence="2">
    <name type="scientific">Perkinsus marinus (strain ATCC 50983 / TXsc)</name>
    <dbReference type="NCBI Taxonomy" id="423536"/>
    <lineage>
        <taxon>Eukaryota</taxon>
        <taxon>Sar</taxon>
        <taxon>Alveolata</taxon>
        <taxon>Perkinsozoa</taxon>
        <taxon>Perkinsea</taxon>
        <taxon>Perkinsida</taxon>
        <taxon>Perkinsidae</taxon>
        <taxon>Perkinsus</taxon>
    </lineage>
</organism>
<protein>
    <submittedName>
        <fullName evidence="1">Uncharacterized protein</fullName>
    </submittedName>
</protein>
<dbReference type="PANTHER" id="PTHR46653:SF1">
    <property type="entry name" value="SPECIFICITY PROTEIN PHOSPHATASE, PUTATIVE-RELATED"/>
    <property type="match status" value="1"/>
</dbReference>
<keyword evidence="2" id="KW-1185">Reference proteome</keyword>
<dbReference type="AlphaFoldDB" id="C5M0R0"/>
<dbReference type="PANTHER" id="PTHR46653">
    <property type="entry name" value="SPECIFICITY PROTEIN PHOSPHATASE, PUTATIVE-RELATED"/>
    <property type="match status" value="1"/>
</dbReference>
<name>C5M0R0_PERM5</name>
<sequence>MTAAPPFGGSTDDQVQQGAWEIVGAVKVKDGLFIGDEMAAQIPNHWEPIGVVYLTYYWLDNDSQVVLDARDVVVDEVTAFIDEALDNAESLWRPMDGAM</sequence>
<accession>C5M0R0</accession>
<evidence type="ECO:0000313" key="1">
    <source>
        <dbReference type="EMBL" id="EEQ97418.1"/>
    </source>
</evidence>
<dbReference type="RefSeq" id="XP_002764701.1">
    <property type="nucleotide sequence ID" value="XM_002764655.1"/>
</dbReference>